<dbReference type="KEGG" id="doa:AXF15_09920"/>
<dbReference type="STRING" id="888061.AXF15_09920"/>
<dbReference type="EMBL" id="CP014230">
    <property type="protein sequence ID" value="AMD93383.1"/>
    <property type="molecule type" value="Genomic_DNA"/>
</dbReference>
<proteinExistence type="predicted"/>
<reference evidence="3" key="1">
    <citation type="submission" date="2016-02" db="EMBL/GenBank/DDBJ databases">
        <authorList>
            <person name="Holder M.E."/>
            <person name="Ajami N.J."/>
            <person name="Petrosino J.F."/>
        </authorList>
    </citation>
    <scope>NUCLEOTIDE SEQUENCE [LARGE SCALE GENOMIC DNA]</scope>
    <source>
        <strain evidence="3">DSM 12838</strain>
    </source>
</reference>
<dbReference type="RefSeq" id="WP_066606786.1">
    <property type="nucleotide sequence ID" value="NZ_CP014230.1"/>
</dbReference>
<gene>
    <name evidence="2" type="ORF">AXF15_09920</name>
</gene>
<evidence type="ECO:0008006" key="4">
    <source>
        <dbReference type="Google" id="ProtNLM"/>
    </source>
</evidence>
<dbReference type="OrthoDB" id="5460520at2"/>
<evidence type="ECO:0000313" key="3">
    <source>
        <dbReference type="Proteomes" id="UP000063964"/>
    </source>
</evidence>
<dbReference type="Proteomes" id="UP000063964">
    <property type="component" value="Chromosome"/>
</dbReference>
<evidence type="ECO:0000313" key="2">
    <source>
        <dbReference type="EMBL" id="AMD93383.1"/>
    </source>
</evidence>
<name>A0A0X8JR66_9BACT</name>
<organism evidence="2 3">
    <name type="scientific">Desulfomicrobium orale DSM 12838</name>
    <dbReference type="NCBI Taxonomy" id="888061"/>
    <lineage>
        <taxon>Bacteria</taxon>
        <taxon>Pseudomonadati</taxon>
        <taxon>Thermodesulfobacteriota</taxon>
        <taxon>Desulfovibrionia</taxon>
        <taxon>Desulfovibrionales</taxon>
        <taxon>Desulfomicrobiaceae</taxon>
        <taxon>Desulfomicrobium</taxon>
    </lineage>
</organism>
<accession>A0A0X8JR66</accession>
<sequence length="68" mass="7620">MCEKNNPDYSYVRPTDEENLSESTNEKLAAISENPGLIVEFDPEQAELAGAFREDAMSEEDALDAMYD</sequence>
<protein>
    <recommendedName>
        <fullName evidence="4">Conjugal transfer protein TraD</fullName>
    </recommendedName>
</protein>
<feature type="region of interest" description="Disordered" evidence="1">
    <location>
        <begin position="1"/>
        <end position="24"/>
    </location>
</feature>
<evidence type="ECO:0000256" key="1">
    <source>
        <dbReference type="SAM" id="MobiDB-lite"/>
    </source>
</evidence>
<dbReference type="AlphaFoldDB" id="A0A0X8JR66"/>
<keyword evidence="3" id="KW-1185">Reference proteome</keyword>